<dbReference type="InterPro" id="IPR000182">
    <property type="entry name" value="GNAT_dom"/>
</dbReference>
<comment type="caution">
    <text evidence="2">The sequence shown here is derived from an EMBL/GenBank/DDBJ whole genome shotgun (WGS) entry which is preliminary data.</text>
</comment>
<accession>A0A0W0VY02</accession>
<dbReference type="Gene3D" id="3.40.630.30">
    <property type="match status" value="1"/>
</dbReference>
<dbReference type="InterPro" id="IPR016181">
    <property type="entry name" value="Acyl_CoA_acyltransferase"/>
</dbReference>
<dbReference type="Pfam" id="PF00583">
    <property type="entry name" value="Acetyltransf_1"/>
    <property type="match status" value="1"/>
</dbReference>
<dbReference type="STRING" id="466.Lmac_2371"/>
<dbReference type="PROSITE" id="PS51186">
    <property type="entry name" value="GNAT"/>
    <property type="match status" value="1"/>
</dbReference>
<protein>
    <submittedName>
        <fullName evidence="2">GNAT family acetyltransferase</fullName>
    </submittedName>
</protein>
<dbReference type="AlphaFoldDB" id="A0A0W0VY02"/>
<dbReference type="EMBL" id="LNYL01000048">
    <property type="protein sequence ID" value="KTD24834.1"/>
    <property type="molecule type" value="Genomic_DNA"/>
</dbReference>
<evidence type="ECO:0000259" key="1">
    <source>
        <dbReference type="PROSITE" id="PS51186"/>
    </source>
</evidence>
<dbReference type="InterPro" id="IPR050276">
    <property type="entry name" value="MshD_Acetyltransferase"/>
</dbReference>
<dbReference type="PANTHER" id="PTHR43617:SF30">
    <property type="entry name" value="HISTONE ACETYLTRANSFERASE"/>
    <property type="match status" value="1"/>
</dbReference>
<gene>
    <name evidence="2" type="ORF">Lmac_2371</name>
</gene>
<dbReference type="CDD" id="cd04301">
    <property type="entry name" value="NAT_SF"/>
    <property type="match status" value="1"/>
</dbReference>
<evidence type="ECO:0000313" key="2">
    <source>
        <dbReference type="EMBL" id="KTD24834.1"/>
    </source>
</evidence>
<organism evidence="2 3">
    <name type="scientific">Legionella maceachernii</name>
    <dbReference type="NCBI Taxonomy" id="466"/>
    <lineage>
        <taxon>Bacteria</taxon>
        <taxon>Pseudomonadati</taxon>
        <taxon>Pseudomonadota</taxon>
        <taxon>Gammaproteobacteria</taxon>
        <taxon>Legionellales</taxon>
        <taxon>Legionellaceae</taxon>
        <taxon>Legionella</taxon>
    </lineage>
</organism>
<dbReference type="GO" id="GO:0016747">
    <property type="term" value="F:acyltransferase activity, transferring groups other than amino-acyl groups"/>
    <property type="evidence" value="ECO:0007669"/>
    <property type="project" value="InterPro"/>
</dbReference>
<sequence>MIHEGTRARITPSRLGFGPTLVVRLKSGVAPLLNYAHDRDAVIIYTKRKLVRSRFTQLKIFELTKRDPMNKRLNYSIRAATLRDAQAIAETHIRSWQGMYKEFIPESILNNLSIEEKTLQWQELLQQGIKVLVLEVEGNVIGFASVCRFRDSNADDSSGEISAIYLDPNYWRKGLGTKLCVAAISALEALGYKKIFLWVLEGNTQARKFYESLNFKATHSTKLEEFYEGGALLTEILYQK</sequence>
<keyword evidence="3" id="KW-1185">Reference proteome</keyword>
<evidence type="ECO:0000313" key="3">
    <source>
        <dbReference type="Proteomes" id="UP000054908"/>
    </source>
</evidence>
<name>A0A0W0VY02_9GAMM</name>
<dbReference type="Proteomes" id="UP000054908">
    <property type="component" value="Unassembled WGS sequence"/>
</dbReference>
<keyword evidence="2" id="KW-0808">Transferase</keyword>
<feature type="domain" description="N-acetyltransferase" evidence="1">
    <location>
        <begin position="75"/>
        <end position="240"/>
    </location>
</feature>
<dbReference type="SUPFAM" id="SSF55729">
    <property type="entry name" value="Acyl-CoA N-acyltransferases (Nat)"/>
    <property type="match status" value="1"/>
</dbReference>
<proteinExistence type="predicted"/>
<reference evidence="2 3" key="1">
    <citation type="submission" date="2015-11" db="EMBL/GenBank/DDBJ databases">
        <title>Genomic analysis of 38 Legionella species identifies large and diverse effector repertoires.</title>
        <authorList>
            <person name="Burstein D."/>
            <person name="Amaro F."/>
            <person name="Zusman T."/>
            <person name="Lifshitz Z."/>
            <person name="Cohen O."/>
            <person name="Gilbert J.A."/>
            <person name="Pupko T."/>
            <person name="Shuman H.A."/>
            <person name="Segal G."/>
        </authorList>
    </citation>
    <scope>NUCLEOTIDE SEQUENCE [LARGE SCALE GENOMIC DNA]</scope>
    <source>
        <strain evidence="2 3">PX-1-G2-E2</strain>
    </source>
</reference>
<dbReference type="PATRIC" id="fig|466.6.peg.2517"/>
<dbReference type="PANTHER" id="PTHR43617">
    <property type="entry name" value="L-AMINO ACID N-ACETYLTRANSFERASE"/>
    <property type="match status" value="1"/>
</dbReference>